<dbReference type="AlphaFoldDB" id="A0A9Y2JZP1"/>
<evidence type="ECO:0000313" key="3">
    <source>
        <dbReference type="Proteomes" id="UP001239397"/>
    </source>
</evidence>
<dbReference type="KEGG" id="amog:QRX60_29140"/>
<proteinExistence type="predicted"/>
<keyword evidence="3" id="KW-1185">Reference proteome</keyword>
<feature type="transmembrane region" description="Helical" evidence="1">
    <location>
        <begin position="26"/>
        <end position="45"/>
    </location>
</feature>
<organism evidence="2 3">
    <name type="scientific">Amycolatopsis mongoliensis</name>
    <dbReference type="NCBI Taxonomy" id="715475"/>
    <lineage>
        <taxon>Bacteria</taxon>
        <taxon>Bacillati</taxon>
        <taxon>Actinomycetota</taxon>
        <taxon>Actinomycetes</taxon>
        <taxon>Pseudonocardiales</taxon>
        <taxon>Pseudonocardiaceae</taxon>
        <taxon>Amycolatopsis</taxon>
    </lineage>
</organism>
<dbReference type="EMBL" id="CP127295">
    <property type="protein sequence ID" value="WIY07663.1"/>
    <property type="molecule type" value="Genomic_DNA"/>
</dbReference>
<protein>
    <submittedName>
        <fullName evidence="2">Uncharacterized protein</fullName>
    </submittedName>
</protein>
<reference evidence="2 3" key="1">
    <citation type="submission" date="2023-06" db="EMBL/GenBank/DDBJ databases">
        <authorList>
            <person name="Oyuntsetseg B."/>
            <person name="Kim S.B."/>
        </authorList>
    </citation>
    <scope>NUCLEOTIDE SEQUENCE [LARGE SCALE GENOMIC DNA]</scope>
    <source>
        <strain evidence="2 3">4-36</strain>
    </source>
</reference>
<sequence length="52" mass="5739">MMVLIVVLLVLWLITAVIGFAFKGLVWLAIVGIVLFAGTAVIGFVRRRAVRR</sequence>
<evidence type="ECO:0000256" key="1">
    <source>
        <dbReference type="SAM" id="Phobius"/>
    </source>
</evidence>
<name>A0A9Y2JZP1_9PSEU</name>
<keyword evidence="1" id="KW-0812">Transmembrane</keyword>
<dbReference type="RefSeq" id="WP_286003882.1">
    <property type="nucleotide sequence ID" value="NZ_CP127295.1"/>
</dbReference>
<accession>A0A9Y2JZP1</accession>
<dbReference type="Proteomes" id="UP001239397">
    <property type="component" value="Chromosome"/>
</dbReference>
<gene>
    <name evidence="2" type="ORF">QRX60_29140</name>
</gene>
<keyword evidence="1" id="KW-1133">Transmembrane helix</keyword>
<evidence type="ECO:0000313" key="2">
    <source>
        <dbReference type="EMBL" id="WIY07663.1"/>
    </source>
</evidence>
<keyword evidence="1" id="KW-0472">Membrane</keyword>